<evidence type="ECO:0000256" key="2">
    <source>
        <dbReference type="ARBA" id="ARBA00001911"/>
    </source>
</evidence>
<dbReference type="InterPro" id="IPR029035">
    <property type="entry name" value="DHS-like_NAD/FAD-binding_dom"/>
</dbReference>
<evidence type="ECO:0000313" key="11">
    <source>
        <dbReference type="Proteomes" id="UP001230051"/>
    </source>
</evidence>
<protein>
    <recommendedName>
        <fullName evidence="6">Deoxyhypusine synthase</fullName>
        <ecNumber evidence="5">2.5.1.46</ecNumber>
    </recommendedName>
</protein>
<dbReference type="FunFam" id="3.40.910.10:FF:000010">
    <property type="entry name" value="Deoxyhypusine synthase"/>
    <property type="match status" value="1"/>
</dbReference>
<evidence type="ECO:0000256" key="4">
    <source>
        <dbReference type="ARBA" id="ARBA00009892"/>
    </source>
</evidence>
<dbReference type="PANTHER" id="PTHR11703:SF0">
    <property type="entry name" value="DEOXYHYPUSINE SYNTHASE"/>
    <property type="match status" value="1"/>
</dbReference>
<keyword evidence="11" id="KW-1185">Reference proteome</keyword>
<dbReference type="EMBL" id="JAGXEW010000039">
    <property type="protein sequence ID" value="KAK1153713.1"/>
    <property type="molecule type" value="Genomic_DNA"/>
</dbReference>
<dbReference type="InterPro" id="IPR036982">
    <property type="entry name" value="Deoxyhypusine_synthase_sf"/>
</dbReference>
<sequence>MTRLRLFWVEPHMLCQPEAVEPRPRRGPPGKERHAWDRLQETGHRSKSLPQFSAVIGAAMADQAPSLAVEAVLKRSSSLPEGTPQVKGYDFNQGVDHRALLQSYLTTGFQATSFGRAVQEINSMIEKRLEPLEQTEEPSAPPDLSQQHHSGCTIFLGYTSNLISSGVIESIRYLAQHNMVDVLVSTAGGVEEDLIKCLAPTFLGEFSLPGRELRGRGINRIGNLLVPNNNYCLFEDWLMPILDQMLLEQKTEGTHWTPSKMIHRLGKEINNPESVYYWAYKNNIPVFSPALTDGSLGDMMYFHSYKNPGLVLDIVEDIRKLNSHAVFARRTGMVILGGGLIKHHICNANLMRNGADFAVFVNTGQEFDGSDSGARPDEAVSWGKIRTDATPVKVYADAALVFPLLVAETFARHADALTAQNKKD</sequence>
<comment type="function">
    <text evidence="9">Catalyzes the NAD-dependent oxidative cleavage of spermidine and the subsequent transfer of the butylamine moiety of spermidine to the epsilon-amino group of a critical lysine residue of the eIF-5A precursor protein to form the intermediate deoxyhypusine residue. This is the first step of the post-translational modification of that lysine into an unusual amino acid residue named hypusine. Hypusination is unique to mature eIF-5A factor and is essential for its function.</text>
</comment>
<dbReference type="AlphaFoldDB" id="A0AAD8CLG2"/>
<reference evidence="10" key="1">
    <citation type="submission" date="2022-02" db="EMBL/GenBank/DDBJ databases">
        <title>Atlantic sturgeon de novo genome assembly.</title>
        <authorList>
            <person name="Stock M."/>
            <person name="Klopp C."/>
            <person name="Guiguen Y."/>
            <person name="Cabau C."/>
            <person name="Parinello H."/>
            <person name="Santidrian Yebra-Pimentel E."/>
            <person name="Kuhl H."/>
            <person name="Dirks R.P."/>
            <person name="Guessner J."/>
            <person name="Wuertz S."/>
            <person name="Du K."/>
            <person name="Schartl M."/>
        </authorList>
    </citation>
    <scope>NUCLEOTIDE SEQUENCE</scope>
    <source>
        <strain evidence="10">STURGEONOMICS-FGT-2020</strain>
        <tissue evidence="10">Whole blood</tissue>
    </source>
</reference>
<dbReference type="SUPFAM" id="SSF52467">
    <property type="entry name" value="DHS-like NAD/FAD-binding domain"/>
    <property type="match status" value="1"/>
</dbReference>
<evidence type="ECO:0000256" key="7">
    <source>
        <dbReference type="ARBA" id="ARBA00023027"/>
    </source>
</evidence>
<evidence type="ECO:0000256" key="9">
    <source>
        <dbReference type="ARBA" id="ARBA00056884"/>
    </source>
</evidence>
<dbReference type="GO" id="GO:0005737">
    <property type="term" value="C:cytoplasm"/>
    <property type="evidence" value="ECO:0007669"/>
    <property type="project" value="TreeGrafter"/>
</dbReference>
<evidence type="ECO:0000256" key="6">
    <source>
        <dbReference type="ARBA" id="ARBA00020607"/>
    </source>
</evidence>
<keyword evidence="8" id="KW-0386">Hypusine biosynthesis</keyword>
<comment type="caution">
    <text evidence="10">The sequence shown here is derived from an EMBL/GenBank/DDBJ whole genome shotgun (WGS) entry which is preliminary data.</text>
</comment>
<evidence type="ECO:0000256" key="1">
    <source>
        <dbReference type="ARBA" id="ARBA00000952"/>
    </source>
</evidence>
<dbReference type="Gene3D" id="3.40.910.10">
    <property type="entry name" value="Deoxyhypusine synthase"/>
    <property type="match status" value="1"/>
</dbReference>
<evidence type="ECO:0000256" key="3">
    <source>
        <dbReference type="ARBA" id="ARBA00005041"/>
    </source>
</evidence>
<proteinExistence type="inferred from homology"/>
<comment type="similarity">
    <text evidence="4">Belongs to the deoxyhypusine synthase family.</text>
</comment>
<dbReference type="PANTHER" id="PTHR11703">
    <property type="entry name" value="DEOXYHYPUSINE SYNTHASE"/>
    <property type="match status" value="1"/>
</dbReference>
<name>A0AAD8CLG2_ACIOX</name>
<evidence type="ECO:0000256" key="8">
    <source>
        <dbReference type="ARBA" id="ARBA00023256"/>
    </source>
</evidence>
<comment type="catalytic activity">
    <reaction evidence="1">
        <text>[eIF5A protein]-L-lysine + spermidine = [eIF5A protein]-deoxyhypusine + propane-1,3-diamine</text>
        <dbReference type="Rhea" id="RHEA:33299"/>
        <dbReference type="Rhea" id="RHEA-COMP:10143"/>
        <dbReference type="Rhea" id="RHEA-COMP:10144"/>
        <dbReference type="ChEBI" id="CHEBI:29969"/>
        <dbReference type="ChEBI" id="CHEBI:57484"/>
        <dbReference type="ChEBI" id="CHEBI:57834"/>
        <dbReference type="ChEBI" id="CHEBI:82657"/>
        <dbReference type="EC" id="2.5.1.46"/>
    </reaction>
</comment>
<dbReference type="InterPro" id="IPR002773">
    <property type="entry name" value="Deoxyhypusine_synthase"/>
</dbReference>
<comment type="cofactor">
    <cofactor evidence="2">
        <name>NAD(+)</name>
        <dbReference type="ChEBI" id="CHEBI:57540"/>
    </cofactor>
</comment>
<evidence type="ECO:0000313" key="10">
    <source>
        <dbReference type="EMBL" id="KAK1153713.1"/>
    </source>
</evidence>
<gene>
    <name evidence="10" type="primary">Dhps</name>
    <name evidence="10" type="ORF">AOXY_G29369</name>
</gene>
<organism evidence="10 11">
    <name type="scientific">Acipenser oxyrinchus oxyrinchus</name>
    <dbReference type="NCBI Taxonomy" id="40147"/>
    <lineage>
        <taxon>Eukaryota</taxon>
        <taxon>Metazoa</taxon>
        <taxon>Chordata</taxon>
        <taxon>Craniata</taxon>
        <taxon>Vertebrata</taxon>
        <taxon>Euteleostomi</taxon>
        <taxon>Actinopterygii</taxon>
        <taxon>Chondrostei</taxon>
        <taxon>Acipenseriformes</taxon>
        <taxon>Acipenseridae</taxon>
        <taxon>Acipenser</taxon>
    </lineage>
</organism>
<dbReference type="Pfam" id="PF01916">
    <property type="entry name" value="DS"/>
    <property type="match status" value="1"/>
</dbReference>
<dbReference type="Proteomes" id="UP001230051">
    <property type="component" value="Unassembled WGS sequence"/>
</dbReference>
<accession>A0AAD8CLG2</accession>
<evidence type="ECO:0000256" key="5">
    <source>
        <dbReference type="ARBA" id="ARBA00012683"/>
    </source>
</evidence>
<keyword evidence="7" id="KW-0520">NAD</keyword>
<dbReference type="GO" id="GO:0034038">
    <property type="term" value="F:deoxyhypusine synthase activity"/>
    <property type="evidence" value="ECO:0007669"/>
    <property type="project" value="UniProtKB-EC"/>
</dbReference>
<dbReference type="EC" id="2.5.1.46" evidence="5"/>
<comment type="pathway">
    <text evidence="3">Protein modification; eIF5A hypusination.</text>
</comment>
<dbReference type="NCBIfam" id="TIGR00321">
    <property type="entry name" value="dhys"/>
    <property type="match status" value="1"/>
</dbReference>